<evidence type="ECO:0000313" key="2">
    <source>
        <dbReference type="Proteomes" id="UP000516173"/>
    </source>
</evidence>
<proteinExistence type="predicted"/>
<sequence length="145" mass="16082">MVADLDEVETGRLGPHRLPNQFRGSERLCRQLVSDLHRNLLLSPTVPSGYLLHPRCYPALGSANGTELSVTGSYTYFVSGDIEKDCDGAVTRYTRNHPGAEAIDKHSSTPTSSVHLDRYPHRARHLERLAHPPRTGTRSPPAEFV</sequence>
<reference evidence="1 2" key="1">
    <citation type="submission" date="2020-08" db="EMBL/GenBank/DDBJ databases">
        <title>Genome Sequencing of Nocardia wallacei strain FMUON74 and assembly.</title>
        <authorList>
            <person name="Toyokawa M."/>
            <person name="Uesaka K."/>
        </authorList>
    </citation>
    <scope>NUCLEOTIDE SEQUENCE [LARGE SCALE GENOMIC DNA]</scope>
    <source>
        <strain evidence="1 2">FMUON74</strain>
    </source>
</reference>
<evidence type="ECO:0000313" key="1">
    <source>
        <dbReference type="EMBL" id="BCK55573.1"/>
    </source>
</evidence>
<dbReference type="KEGG" id="nwl:NWFMUON74_33450"/>
<gene>
    <name evidence="1" type="ORF">NWFMUON74_33450</name>
</gene>
<protein>
    <submittedName>
        <fullName evidence="1">Uncharacterized protein</fullName>
    </submittedName>
</protein>
<dbReference type="Proteomes" id="UP000516173">
    <property type="component" value="Chromosome"/>
</dbReference>
<dbReference type="EMBL" id="AP023396">
    <property type="protein sequence ID" value="BCK55573.1"/>
    <property type="molecule type" value="Genomic_DNA"/>
</dbReference>
<dbReference type="AlphaFoldDB" id="A0A7G1KMX1"/>
<organism evidence="1 2">
    <name type="scientific">Nocardia wallacei</name>
    <dbReference type="NCBI Taxonomy" id="480035"/>
    <lineage>
        <taxon>Bacteria</taxon>
        <taxon>Bacillati</taxon>
        <taxon>Actinomycetota</taxon>
        <taxon>Actinomycetes</taxon>
        <taxon>Mycobacteriales</taxon>
        <taxon>Nocardiaceae</taxon>
        <taxon>Nocardia</taxon>
    </lineage>
</organism>
<name>A0A7G1KMX1_9NOCA</name>
<accession>A0A7G1KMX1</accession>
<keyword evidence="2" id="KW-1185">Reference proteome</keyword>